<dbReference type="Proteomes" id="UP000282620">
    <property type="component" value="Segment"/>
</dbReference>
<keyword evidence="2" id="KW-1185">Reference proteome</keyword>
<name>A0A3B8DID9_9CAUD</name>
<gene>
    <name evidence="1" type="ORF">CPT_Seifer_058</name>
</gene>
<sequence>MKDLRYVEHGEDYVVLYDYAGTKGFPFLVEAKVSGHRHEDRFSTFSQACAAFNAVVLTIRTTGPETDK</sequence>
<organism evidence="1 2">
    <name type="scientific">Klebsiella phage Seifer</name>
    <dbReference type="NCBI Taxonomy" id="2315475"/>
    <lineage>
        <taxon>Viruses</taxon>
        <taxon>Duplodnaviria</taxon>
        <taxon>Heunggongvirae</taxon>
        <taxon>Uroviricota</taxon>
        <taxon>Caudoviricetes</taxon>
        <taxon>Casjensviridae</taxon>
        <taxon>Yonseivirus</taxon>
        <taxon>Yonseivirus seifer</taxon>
    </lineage>
</organism>
<evidence type="ECO:0000313" key="2">
    <source>
        <dbReference type="Proteomes" id="UP000282620"/>
    </source>
</evidence>
<accession>A0A3B8DID9</accession>
<proteinExistence type="predicted"/>
<evidence type="ECO:0000313" key="1">
    <source>
        <dbReference type="EMBL" id="AYJ72840.1"/>
    </source>
</evidence>
<reference evidence="2" key="1">
    <citation type="submission" date="2018-08" db="EMBL/GenBank/DDBJ databases">
        <title>Complete Genome of Klebsiella pneumoniae Siphophage Seifer.</title>
        <authorList>
            <person name="Salazar A.J."/>
            <person name="Lessor L."/>
            <person name="O'Leary C.J."/>
            <person name="Gill J."/>
            <person name="Liu M."/>
        </authorList>
    </citation>
    <scope>NUCLEOTIDE SEQUENCE [LARGE SCALE GENOMIC DNA]</scope>
</reference>
<protein>
    <submittedName>
        <fullName evidence="1">Uncharacterized protein</fullName>
    </submittedName>
</protein>
<dbReference type="EMBL" id="MH817999">
    <property type="protein sequence ID" value="AYJ72840.1"/>
    <property type="molecule type" value="Genomic_DNA"/>
</dbReference>